<dbReference type="PROSITE" id="PS50146">
    <property type="entry name" value="DAGK"/>
    <property type="match status" value="1"/>
</dbReference>
<dbReference type="GO" id="GO:0006665">
    <property type="term" value="P:sphingolipid metabolic process"/>
    <property type="evidence" value="ECO:0007669"/>
    <property type="project" value="UniProtKB-ARBA"/>
</dbReference>
<keyword evidence="2" id="KW-0812">Transmembrane</keyword>
<feature type="compositionally biased region" description="Basic and acidic residues" evidence="1">
    <location>
        <begin position="425"/>
        <end position="435"/>
    </location>
</feature>
<dbReference type="STRING" id="145388.A0A0D2K9D1"/>
<feature type="region of interest" description="Disordered" evidence="1">
    <location>
        <begin position="338"/>
        <end position="365"/>
    </location>
</feature>
<keyword evidence="4" id="KW-0808">Transferase</keyword>
<feature type="compositionally biased region" description="Basic residues" evidence="1">
    <location>
        <begin position="344"/>
        <end position="365"/>
    </location>
</feature>
<dbReference type="GO" id="GO:0016301">
    <property type="term" value="F:kinase activity"/>
    <property type="evidence" value="ECO:0007669"/>
    <property type="project" value="UniProtKB-KW"/>
</dbReference>
<dbReference type="Gene3D" id="3.40.50.10330">
    <property type="entry name" value="Probable inorganic polyphosphate/atp-NAD kinase, domain 1"/>
    <property type="match status" value="1"/>
</dbReference>
<keyword evidence="2" id="KW-0472">Membrane</keyword>
<dbReference type="GO" id="GO:0005886">
    <property type="term" value="C:plasma membrane"/>
    <property type="evidence" value="ECO:0007669"/>
    <property type="project" value="TreeGrafter"/>
</dbReference>
<name>A0A0D2K9D1_9CHLO</name>
<keyword evidence="4" id="KW-0418">Kinase</keyword>
<feature type="compositionally biased region" description="Gly residues" evidence="1">
    <location>
        <begin position="455"/>
        <end position="467"/>
    </location>
</feature>
<evidence type="ECO:0000313" key="5">
    <source>
        <dbReference type="Proteomes" id="UP000054498"/>
    </source>
</evidence>
<dbReference type="Gene3D" id="2.60.200.40">
    <property type="match status" value="1"/>
</dbReference>
<dbReference type="InterPro" id="IPR017438">
    <property type="entry name" value="ATP-NAD_kinase_N"/>
</dbReference>
<evidence type="ECO:0000259" key="3">
    <source>
        <dbReference type="PROSITE" id="PS50146"/>
    </source>
</evidence>
<feature type="region of interest" description="Disordered" evidence="1">
    <location>
        <begin position="425"/>
        <end position="479"/>
    </location>
</feature>
<protein>
    <submittedName>
        <fullName evidence="4">Putative lipid kinase yegS-like protein</fullName>
        <ecNumber evidence="4">2.7.1.-</ecNumber>
    </submittedName>
</protein>
<keyword evidence="5" id="KW-1185">Reference proteome</keyword>
<dbReference type="InterPro" id="IPR016064">
    <property type="entry name" value="NAD/diacylglycerol_kinase_sf"/>
</dbReference>
<dbReference type="PANTHER" id="PTHR12358">
    <property type="entry name" value="SPHINGOSINE KINASE"/>
    <property type="match status" value="1"/>
</dbReference>
<evidence type="ECO:0000256" key="1">
    <source>
        <dbReference type="SAM" id="MobiDB-lite"/>
    </source>
</evidence>
<sequence>MHGKRADEPGLRNAILGLKAEGHQISVRCTFDAGDADAFVAESLRLHNFSGRRALTIMAAGGDGTVNEVACAMLKHGAPRDVGLAVLPLGTANDFASALGISMDPAVALRVALDPSSPRLVDVGLVNGHPFLNVALAGGVSAVPQEELSSPLKRALGPLGIAIHVLKRLVFEGLPPTKGVTINDLDDETRHATITGDLLVLAAGQSRQMGRAVSICPDALLDDGLLDFTLALGHLRERARELVSDARARGIGRASGGVRHVAVPWLEVTAPEGVLIPVNRDGEPEDASTRLLFEILPKRLLVHMPDDRLLVSGSPDRGAESDLESEDGEITSAEKLNGHGKAGAAHRHNHNHSHSHSHNKKKRPVRVRRAALRKLMRIVQPEGRELRLHANLRAAARKAASTGLLLGLGFIAGVFFSGRRREAEQRRQQEEEEARRRRLVSHAPFGGKGARSSRRGGGGGSGGGAKGRGWSAVLPGLAG</sequence>
<feature type="domain" description="DAGKc" evidence="3">
    <location>
        <begin position="1"/>
        <end position="130"/>
    </location>
</feature>
<dbReference type="InterPro" id="IPR050187">
    <property type="entry name" value="Lipid_Phosphate_FormReg"/>
</dbReference>
<dbReference type="GO" id="GO:0005524">
    <property type="term" value="F:ATP binding"/>
    <property type="evidence" value="ECO:0007669"/>
    <property type="project" value="UniProtKB-KW"/>
</dbReference>
<feature type="transmembrane region" description="Helical" evidence="2">
    <location>
        <begin position="399"/>
        <end position="418"/>
    </location>
</feature>
<keyword evidence="2" id="KW-1133">Transmembrane helix</keyword>
<dbReference type="Pfam" id="PF00781">
    <property type="entry name" value="DAGK_cat"/>
    <property type="match status" value="1"/>
</dbReference>
<dbReference type="GeneID" id="25728295"/>
<dbReference type="OrthoDB" id="336240at2759"/>
<proteinExistence type="predicted"/>
<dbReference type="PANTHER" id="PTHR12358:SF106">
    <property type="entry name" value="LIPID KINASE YEGS"/>
    <property type="match status" value="1"/>
</dbReference>
<evidence type="ECO:0000313" key="4">
    <source>
        <dbReference type="EMBL" id="KIZ06838.1"/>
    </source>
</evidence>
<dbReference type="EMBL" id="KK100324">
    <property type="protein sequence ID" value="KIZ06838.1"/>
    <property type="molecule type" value="Genomic_DNA"/>
</dbReference>
<dbReference type="InterPro" id="IPR001206">
    <property type="entry name" value="Diacylglycerol_kinase_cat_dom"/>
</dbReference>
<accession>A0A0D2K9D1</accession>
<reference evidence="4 5" key="1">
    <citation type="journal article" date="2013" name="BMC Genomics">
        <title>Reconstruction of the lipid metabolism for the microalga Monoraphidium neglectum from its genome sequence reveals characteristics suitable for biofuel production.</title>
        <authorList>
            <person name="Bogen C."/>
            <person name="Al-Dilaimi A."/>
            <person name="Albersmeier A."/>
            <person name="Wichmann J."/>
            <person name="Grundmann M."/>
            <person name="Rupp O."/>
            <person name="Lauersen K.J."/>
            <person name="Blifernez-Klassen O."/>
            <person name="Kalinowski J."/>
            <person name="Goesmann A."/>
            <person name="Mussgnug J.H."/>
            <person name="Kruse O."/>
        </authorList>
    </citation>
    <scope>NUCLEOTIDE SEQUENCE [LARGE SCALE GENOMIC DNA]</scope>
    <source>
        <strain evidence="4 5">SAG 48.87</strain>
    </source>
</reference>
<dbReference type="Proteomes" id="UP000054498">
    <property type="component" value="Unassembled WGS sequence"/>
</dbReference>
<dbReference type="KEGG" id="mng:MNEG_1107"/>
<gene>
    <name evidence="4" type="ORF">MNEG_1107</name>
</gene>
<evidence type="ECO:0000256" key="2">
    <source>
        <dbReference type="SAM" id="Phobius"/>
    </source>
</evidence>
<dbReference type="AlphaFoldDB" id="A0A0D2K9D1"/>
<dbReference type="EC" id="2.7.1.-" evidence="4"/>
<dbReference type="RefSeq" id="XP_013905857.1">
    <property type="nucleotide sequence ID" value="XM_014050403.1"/>
</dbReference>
<organism evidence="4 5">
    <name type="scientific">Monoraphidium neglectum</name>
    <dbReference type="NCBI Taxonomy" id="145388"/>
    <lineage>
        <taxon>Eukaryota</taxon>
        <taxon>Viridiplantae</taxon>
        <taxon>Chlorophyta</taxon>
        <taxon>core chlorophytes</taxon>
        <taxon>Chlorophyceae</taxon>
        <taxon>CS clade</taxon>
        <taxon>Sphaeropleales</taxon>
        <taxon>Selenastraceae</taxon>
        <taxon>Monoraphidium</taxon>
    </lineage>
</organism>
<dbReference type="SUPFAM" id="SSF111331">
    <property type="entry name" value="NAD kinase/diacylglycerol kinase-like"/>
    <property type="match status" value="1"/>
</dbReference>